<dbReference type="Proteomes" id="UP000299102">
    <property type="component" value="Unassembled WGS sequence"/>
</dbReference>
<name>A0A4C1VDA3_EUMVA</name>
<accession>A0A4C1VDA3</accession>
<evidence type="ECO:0000313" key="1">
    <source>
        <dbReference type="EMBL" id="GBP36613.1"/>
    </source>
</evidence>
<keyword evidence="2" id="KW-1185">Reference proteome</keyword>
<proteinExistence type="predicted"/>
<protein>
    <submittedName>
        <fullName evidence="1">Uncharacterized protein</fullName>
    </submittedName>
</protein>
<organism evidence="1 2">
    <name type="scientific">Eumeta variegata</name>
    <name type="common">Bagworm moth</name>
    <name type="synonym">Eumeta japonica</name>
    <dbReference type="NCBI Taxonomy" id="151549"/>
    <lineage>
        <taxon>Eukaryota</taxon>
        <taxon>Metazoa</taxon>
        <taxon>Ecdysozoa</taxon>
        <taxon>Arthropoda</taxon>
        <taxon>Hexapoda</taxon>
        <taxon>Insecta</taxon>
        <taxon>Pterygota</taxon>
        <taxon>Neoptera</taxon>
        <taxon>Endopterygota</taxon>
        <taxon>Lepidoptera</taxon>
        <taxon>Glossata</taxon>
        <taxon>Ditrysia</taxon>
        <taxon>Tineoidea</taxon>
        <taxon>Psychidae</taxon>
        <taxon>Oiketicinae</taxon>
        <taxon>Eumeta</taxon>
    </lineage>
</organism>
<dbReference type="AlphaFoldDB" id="A0A4C1VDA3"/>
<evidence type="ECO:0000313" key="2">
    <source>
        <dbReference type="Proteomes" id="UP000299102"/>
    </source>
</evidence>
<comment type="caution">
    <text evidence="1">The sequence shown here is derived from an EMBL/GenBank/DDBJ whole genome shotgun (WGS) entry which is preliminary data.</text>
</comment>
<gene>
    <name evidence="1" type="ORF">EVAR_35196_1</name>
</gene>
<sequence>MRIIKWQLFQAYRAYIFCCWTEGVYCVERNAYRVEAALVLLTDRVYFTTTFEVSNKPRQVGRTCEKNYGVLKCARRCLNTRSDPKREFFVEHMSSESRAPLEASNALRNTLPSTYLEALLHTRVRREIEDRRMRTTREALTARKT</sequence>
<dbReference type="EMBL" id="BGZK01000321">
    <property type="protein sequence ID" value="GBP36613.1"/>
    <property type="molecule type" value="Genomic_DNA"/>
</dbReference>
<reference evidence="1 2" key="1">
    <citation type="journal article" date="2019" name="Commun. Biol.">
        <title>The bagworm genome reveals a unique fibroin gene that provides high tensile strength.</title>
        <authorList>
            <person name="Kono N."/>
            <person name="Nakamura H."/>
            <person name="Ohtoshi R."/>
            <person name="Tomita M."/>
            <person name="Numata K."/>
            <person name="Arakawa K."/>
        </authorList>
    </citation>
    <scope>NUCLEOTIDE SEQUENCE [LARGE SCALE GENOMIC DNA]</scope>
</reference>